<dbReference type="EnsemblMetazoa" id="Aqu2.1.35541_001">
    <property type="protein sequence ID" value="Aqu2.1.35541_001"/>
    <property type="gene ID" value="Aqu2.1.35541"/>
</dbReference>
<evidence type="ECO:0000313" key="1">
    <source>
        <dbReference type="EnsemblMetazoa" id="Aqu2.1.35541_001"/>
    </source>
</evidence>
<sequence>MQHCRDEATAGLKYYEKLKDTTPSSQEYCYNHHGQRNNSCNACSTCKQNSTHIPCITLYFDSLVHRQS</sequence>
<dbReference type="AlphaFoldDB" id="A0A1X7V6D2"/>
<name>A0A1X7V6D2_AMPQE</name>
<accession>A0A1X7V6D2</accession>
<organism evidence="1">
    <name type="scientific">Amphimedon queenslandica</name>
    <name type="common">Sponge</name>
    <dbReference type="NCBI Taxonomy" id="400682"/>
    <lineage>
        <taxon>Eukaryota</taxon>
        <taxon>Metazoa</taxon>
        <taxon>Porifera</taxon>
        <taxon>Demospongiae</taxon>
        <taxon>Heteroscleromorpha</taxon>
        <taxon>Haplosclerida</taxon>
        <taxon>Niphatidae</taxon>
        <taxon>Amphimedon</taxon>
    </lineage>
</organism>
<reference evidence="1" key="1">
    <citation type="submission" date="2017-05" db="UniProtKB">
        <authorList>
            <consortium name="EnsemblMetazoa"/>
        </authorList>
    </citation>
    <scope>IDENTIFICATION</scope>
</reference>
<dbReference type="InParanoid" id="A0A1X7V6D2"/>
<protein>
    <submittedName>
        <fullName evidence="1">Uncharacterized protein</fullName>
    </submittedName>
</protein>
<proteinExistence type="predicted"/>